<dbReference type="Proteomes" id="UP000434276">
    <property type="component" value="Unassembled WGS sequence"/>
</dbReference>
<sequence length="96" mass="11158">MRFSGILPSRLCEQHKAKFYPLVSNDINESSAITDFDYLWGSALDEGSSKEDEDRILKGIFHKAEALQAYIKEEAYRRPPHKTKFTNNIVREHKKT</sequence>
<evidence type="ECO:0000313" key="2">
    <source>
        <dbReference type="EMBL" id="VYS71738.1"/>
    </source>
</evidence>
<evidence type="ECO:0000313" key="3">
    <source>
        <dbReference type="Proteomes" id="UP000426265"/>
    </source>
</evidence>
<dbReference type="EMBL" id="CACSHJ010000098">
    <property type="protein sequence ID" value="CAA0413859.1"/>
    <property type="molecule type" value="Genomic_DNA"/>
</dbReference>
<dbReference type="EMBL" id="CACRSJ010000111">
    <property type="protein sequence ID" value="VYS71738.1"/>
    <property type="molecule type" value="Genomic_DNA"/>
</dbReference>
<evidence type="ECO:0000313" key="4">
    <source>
        <dbReference type="Proteomes" id="UP000434276"/>
    </source>
</evidence>
<accession>A0A5S9YIH2</accession>
<reference evidence="1 4" key="1">
    <citation type="submission" date="2019-12" db="EMBL/GenBank/DDBJ databases">
        <authorList>
            <person name="Jiao W.-B."/>
            <person name="Schneeberger K."/>
        </authorList>
    </citation>
    <scope>NUCLEOTIDE SEQUENCE [LARGE SCALE GENOMIC DNA]</scope>
    <source>
        <strain evidence="3">cv. An-1</strain>
        <strain evidence="4">cv. C24</strain>
    </source>
</reference>
<dbReference type="AlphaFoldDB" id="A0A5S9YIH2"/>
<dbReference type="OrthoDB" id="1636406at2759"/>
<dbReference type="ExpressionAtlas" id="A0A5S9YIH2">
    <property type="expression patterns" value="baseline"/>
</dbReference>
<name>A0A5S9YIH2_ARATH</name>
<dbReference type="Proteomes" id="UP000426265">
    <property type="component" value="Unassembled WGS sequence"/>
</dbReference>
<evidence type="ECO:0000313" key="1">
    <source>
        <dbReference type="EMBL" id="CAA0413859.1"/>
    </source>
</evidence>
<gene>
    <name evidence="2" type="ORF">AN1_LOCUS27112</name>
    <name evidence="1" type="ORF">C24_LOCUS26959</name>
</gene>
<organism evidence="1 4">
    <name type="scientific">Arabidopsis thaliana</name>
    <name type="common">Mouse-ear cress</name>
    <dbReference type="NCBI Taxonomy" id="3702"/>
    <lineage>
        <taxon>Eukaryota</taxon>
        <taxon>Viridiplantae</taxon>
        <taxon>Streptophyta</taxon>
        <taxon>Embryophyta</taxon>
        <taxon>Tracheophyta</taxon>
        <taxon>Spermatophyta</taxon>
        <taxon>Magnoliopsida</taxon>
        <taxon>eudicotyledons</taxon>
        <taxon>Gunneridae</taxon>
        <taxon>Pentapetalae</taxon>
        <taxon>rosids</taxon>
        <taxon>malvids</taxon>
        <taxon>Brassicales</taxon>
        <taxon>Brassicaceae</taxon>
        <taxon>Camelineae</taxon>
        <taxon>Arabidopsis</taxon>
    </lineage>
</organism>
<accession>A0A654GF06</accession>
<proteinExistence type="predicted"/>
<protein>
    <submittedName>
        <fullName evidence="1">Uncharacterized protein</fullName>
    </submittedName>
</protein>